<keyword evidence="2 5" id="KW-0812">Transmembrane</keyword>
<reference evidence="7 8" key="1">
    <citation type="submission" date="2018-04" db="EMBL/GenBank/DDBJ databases">
        <title>Genomic Encyclopedia of Type Strains, Phase III (KMG-III): the genomes of soil and plant-associated and newly described type strains.</title>
        <authorList>
            <person name="Whitman W."/>
        </authorList>
    </citation>
    <scope>NUCLEOTIDE SEQUENCE [LARGE SCALE GENOMIC DNA]</scope>
    <source>
        <strain evidence="7 8">MA-olki</strain>
    </source>
</reference>
<keyword evidence="3 5" id="KW-1133">Transmembrane helix</keyword>
<feature type="transmembrane region" description="Helical" evidence="5">
    <location>
        <begin position="374"/>
        <end position="393"/>
    </location>
</feature>
<feature type="transmembrane region" description="Helical" evidence="5">
    <location>
        <begin position="123"/>
        <end position="144"/>
    </location>
</feature>
<dbReference type="InterPro" id="IPR007016">
    <property type="entry name" value="O-antigen_ligase-rel_domated"/>
</dbReference>
<feature type="transmembrane region" description="Helical" evidence="5">
    <location>
        <begin position="246"/>
        <end position="263"/>
    </location>
</feature>
<evidence type="ECO:0000256" key="4">
    <source>
        <dbReference type="ARBA" id="ARBA00023136"/>
    </source>
</evidence>
<evidence type="ECO:0000256" key="5">
    <source>
        <dbReference type="SAM" id="Phobius"/>
    </source>
</evidence>
<feature type="transmembrane region" description="Helical" evidence="5">
    <location>
        <begin position="428"/>
        <end position="447"/>
    </location>
</feature>
<gene>
    <name evidence="7" type="ORF">C8J25_11218</name>
</gene>
<accession>A0A2T5TXV5</accession>
<name>A0A2T5TXV5_9SPHN</name>
<dbReference type="EMBL" id="QAYE01000012">
    <property type="protein sequence ID" value="PTW44075.1"/>
    <property type="molecule type" value="Genomic_DNA"/>
</dbReference>
<organism evidence="7 8">
    <name type="scientific">Sphingomonas faeni</name>
    <dbReference type="NCBI Taxonomy" id="185950"/>
    <lineage>
        <taxon>Bacteria</taxon>
        <taxon>Pseudomonadati</taxon>
        <taxon>Pseudomonadota</taxon>
        <taxon>Alphaproteobacteria</taxon>
        <taxon>Sphingomonadales</taxon>
        <taxon>Sphingomonadaceae</taxon>
        <taxon>Sphingomonas</taxon>
    </lineage>
</organism>
<dbReference type="PANTHER" id="PTHR37422:SF13">
    <property type="entry name" value="LIPOPOLYSACCHARIDE BIOSYNTHESIS PROTEIN PA4999-RELATED"/>
    <property type="match status" value="1"/>
</dbReference>
<dbReference type="Pfam" id="PF04932">
    <property type="entry name" value="Wzy_C"/>
    <property type="match status" value="1"/>
</dbReference>
<evidence type="ECO:0000259" key="6">
    <source>
        <dbReference type="Pfam" id="PF04932"/>
    </source>
</evidence>
<feature type="transmembrane region" description="Helical" evidence="5">
    <location>
        <begin position="156"/>
        <end position="177"/>
    </location>
</feature>
<evidence type="ECO:0000256" key="2">
    <source>
        <dbReference type="ARBA" id="ARBA00022692"/>
    </source>
</evidence>
<keyword evidence="7" id="KW-0436">Ligase</keyword>
<feature type="transmembrane region" description="Helical" evidence="5">
    <location>
        <begin position="42"/>
        <end position="58"/>
    </location>
</feature>
<evidence type="ECO:0000313" key="7">
    <source>
        <dbReference type="EMBL" id="PTW44075.1"/>
    </source>
</evidence>
<comment type="subcellular location">
    <subcellularLocation>
        <location evidence="1">Membrane</location>
        <topology evidence="1">Multi-pass membrane protein</topology>
    </subcellularLocation>
</comment>
<dbReference type="GO" id="GO:0016020">
    <property type="term" value="C:membrane"/>
    <property type="evidence" value="ECO:0007669"/>
    <property type="project" value="UniProtKB-SubCell"/>
</dbReference>
<dbReference type="Proteomes" id="UP000244013">
    <property type="component" value="Unassembled WGS sequence"/>
</dbReference>
<comment type="caution">
    <text evidence="7">The sequence shown here is derived from an EMBL/GenBank/DDBJ whole genome shotgun (WGS) entry which is preliminary data.</text>
</comment>
<feature type="transmembrane region" description="Helical" evidence="5">
    <location>
        <begin position="222"/>
        <end position="240"/>
    </location>
</feature>
<protein>
    <submittedName>
        <fullName evidence="7">O-antigen ligase</fullName>
    </submittedName>
</protein>
<evidence type="ECO:0000256" key="3">
    <source>
        <dbReference type="ARBA" id="ARBA00022989"/>
    </source>
</evidence>
<evidence type="ECO:0000313" key="8">
    <source>
        <dbReference type="Proteomes" id="UP000244013"/>
    </source>
</evidence>
<proteinExistence type="predicted"/>
<keyword evidence="4 5" id="KW-0472">Membrane</keyword>
<dbReference type="OrthoDB" id="7628239at2"/>
<dbReference type="GO" id="GO:0016874">
    <property type="term" value="F:ligase activity"/>
    <property type="evidence" value="ECO:0007669"/>
    <property type="project" value="UniProtKB-KW"/>
</dbReference>
<feature type="transmembrane region" description="Helical" evidence="5">
    <location>
        <begin position="405"/>
        <end position="422"/>
    </location>
</feature>
<dbReference type="PANTHER" id="PTHR37422">
    <property type="entry name" value="TEICHURONIC ACID BIOSYNTHESIS PROTEIN TUAE"/>
    <property type="match status" value="1"/>
</dbReference>
<dbReference type="InterPro" id="IPR051533">
    <property type="entry name" value="WaaL-like"/>
</dbReference>
<evidence type="ECO:0000256" key="1">
    <source>
        <dbReference type="ARBA" id="ARBA00004141"/>
    </source>
</evidence>
<feature type="transmembrane region" description="Helical" evidence="5">
    <location>
        <begin position="70"/>
        <end position="93"/>
    </location>
</feature>
<dbReference type="AlphaFoldDB" id="A0A2T5TXV5"/>
<feature type="transmembrane region" description="Helical" evidence="5">
    <location>
        <begin position="275"/>
        <end position="297"/>
    </location>
</feature>
<sequence>MLSRHRLPFRFKPSLSFALLLSLLFILWLAGGASRADALGQTVVRVAAWLAVIALILFGKRPIARDLRPVGLLLMVALILVLLQLVPLPPAIWQALPHRDLVSASIALGEAQPWRPWSMTPGATGNAASSMIVPIAALALVAGLKQSERSRLTTILFALVIGSALIGLMQFSGMRFFNPLINATPGEVSGNLANRNHFALLMAIGCLLAPAWAFRDGRRAQWRGLLAIGMILLFALTILASGSRAGMLLGVLAIAIGILLALRPLQRELRHTPRWVLPALLVAVVATISTFVFISVASNRAVSIDRAVTIEGDQDMRVRALPTVVSMVKTYFPAGSGFGGFDPIFRIHEPFNLLKLTYFNHAHNDFLEIILDGGLPALLLLMAAMAWWVAASVRAWRASGADNILPRLGSAIILLVFVASVFDYPARTPIIMAILVVAAAWLARGTVTPTQSALPDAGQSL</sequence>
<feature type="domain" description="O-antigen ligase-related" evidence="6">
    <location>
        <begin position="230"/>
        <end position="382"/>
    </location>
</feature>
<feature type="transmembrane region" description="Helical" evidence="5">
    <location>
        <begin position="197"/>
        <end position="215"/>
    </location>
</feature>